<sequence length="405" mass="42542">MKSPESFDGLSSHCQRARFRVQACFDTAAHELILSAEASENSALLIADDCSVELRVAPVSSGAAGAAGVSPTTHALTALPWDCSRMRLGVNGISYGTGPLVLRDGDELTLHPNHVTEATTSYTYNVKAVPASADVAGNEMGDGPPLETRPSASEENHRLRVIMSNVEQYAKWNNFYSERFTNLATVSVPPSNGTCTTGQLHKCACGSYVQAEVGTSDAMPRGTHPPNAAQTPLVWDADADVSKALPSAHARTLVTLLPSLPQLLDFGSPATQPPTAPRAPLPATCCCCPFTSASSNPALRLCRKKSAYTSAAAPPSSIGESSDAQQVCETGPSLRVDARQTSWSVYAQARRDDCVAAPQVSNAKKAVDAPNSDAFLGGASLGRPAVALLNRISSLESALMGLRYE</sequence>
<reference evidence="4" key="3">
    <citation type="submission" date="2011-02" db="EMBL/GenBank/DDBJ databases">
        <title>Whole genome sequencing of Leishmania donovani clinical lines reveals dynamic variation related to drug resistance.</title>
        <authorList>
            <person name="Downing T."/>
            <person name="Imamura H."/>
            <person name="Sanders M."/>
            <person name="Decuypere S."/>
            <person name="Hertz-Fowler C."/>
            <person name="Clark T.G."/>
            <person name="Rijal S."/>
            <person name="Sundar S."/>
            <person name="Quail M.A."/>
            <person name="De Doncker S."/>
            <person name="Maes I."/>
            <person name="Vanaerschot M."/>
            <person name="Stark O."/>
            <person name="Schonian G."/>
            <person name="Dujardin J.C."/>
            <person name="Berriman M."/>
        </authorList>
    </citation>
    <scope>NUCLEOTIDE SEQUENCE [LARGE SCALE GENOMIC DNA]</scope>
    <source>
        <strain evidence="4">BPK282A1</strain>
    </source>
</reference>
<proteinExistence type="predicted"/>
<accession>E9BR25</accession>
<evidence type="ECO:0000313" key="4">
    <source>
        <dbReference type="Proteomes" id="UP000008980"/>
    </source>
</evidence>
<accession>A0A3S5H7X0</accession>
<reference evidence="3" key="5">
    <citation type="submission" date="2019-02" db="EMBL/GenBank/DDBJ databases">
        <title>FDA dAtabase for Regulatory Grade micrObial Sequences (FDA-ARGOS): Supporting development and validation of Infectious Disease Dx tests.</title>
        <authorList>
            <person name="Duncan R."/>
            <person name="Fisher C."/>
            <person name="Tallon L.J."/>
            <person name="Sadzewicz L."/>
            <person name="Sengamalay N."/>
            <person name="Ott S."/>
            <person name="Godinez A."/>
            <person name="Nagaraj S."/>
            <person name="Nadendla S."/>
            <person name="Sichtig H."/>
        </authorList>
    </citation>
    <scope>NUCLEOTIDE SEQUENCE</scope>
    <source>
        <strain evidence="3">FDAARGOS_361</strain>
    </source>
</reference>
<name>A0A3S5H7X0_LEIDO</name>
<evidence type="ECO:0000313" key="3">
    <source>
        <dbReference type="EMBL" id="TPP40132.1"/>
    </source>
</evidence>
<dbReference type="EMBL" id="CP029533">
    <property type="protein sequence ID" value="AYU82582.1"/>
    <property type="molecule type" value="Genomic_DNA"/>
</dbReference>
<dbReference type="Proteomes" id="UP000274082">
    <property type="component" value="Chromosome 34"/>
</dbReference>
<dbReference type="AlphaFoldDB" id="A0A3S5H7X0"/>
<evidence type="ECO:0000313" key="6">
    <source>
        <dbReference type="Proteomes" id="UP000318447"/>
    </source>
</evidence>
<dbReference type="OrthoDB" id="261200at2759"/>
<protein>
    <submittedName>
        <fullName evidence="1">Uncharacterized protein</fullName>
    </submittedName>
</protein>
<evidence type="ECO:0000313" key="5">
    <source>
        <dbReference type="Proteomes" id="UP000274082"/>
    </source>
</evidence>
<dbReference type="Proteomes" id="UP000318447">
    <property type="component" value="Unassembled WGS sequence"/>
</dbReference>
<dbReference type="VEuPathDB" id="TriTrypDB:LDHU3_34.3790"/>
<keyword evidence="5" id="KW-1185">Reference proteome</keyword>
<dbReference type="VEuPathDB" id="TriTrypDB:LdCL_340030400"/>
<dbReference type="GeneID" id="13392795"/>
<evidence type="ECO:0000313" key="2">
    <source>
        <dbReference type="EMBL" id="CBZ37704.1"/>
    </source>
</evidence>
<reference evidence="1 5" key="4">
    <citation type="journal article" date="2018" name="Sci. Rep.">
        <title>A complete Leishmania donovani reference genome identifies novel genetic variations associated with virulence.</title>
        <authorList>
            <person name="Lypaczewski P."/>
            <person name="Hoshizaki J."/>
            <person name="Zhang W.-W."/>
            <person name="McCall L.-I."/>
            <person name="Torcivia-Rodriguez J."/>
            <person name="Simonyan V."/>
            <person name="Kaur A."/>
            <person name="Dewar K."/>
            <person name="Matlashewski G."/>
        </authorList>
    </citation>
    <scope>NUCLEOTIDE SEQUENCE [LARGE SCALE GENOMIC DNA]</scope>
    <source>
        <strain evidence="1 5">LdCL</strain>
    </source>
</reference>
<reference evidence="2 4" key="1">
    <citation type="journal article" date="2011" name="Genome Res.">
        <title>Whole genome sequencing of multiple Leishmania donovani clinical isolates provides insights into population structure and mechanisms of drug resistance.</title>
        <authorList>
            <person name="Downing T."/>
            <person name="Imamura H."/>
            <person name="Decuypere S."/>
            <person name="Clark T.G."/>
            <person name="Coombs G.H."/>
            <person name="Cotton J.A."/>
            <person name="Hilley J.D."/>
            <person name="de Doncker S."/>
            <person name="Maes I."/>
            <person name="Mottram J.C."/>
            <person name="Quail M.A."/>
            <person name="Rijal S."/>
            <person name="Sanders M."/>
            <person name="Schonian G."/>
            <person name="Stark O."/>
            <person name="Sundar S."/>
            <person name="Vanaerschot M."/>
            <person name="Hertz-Fowler C."/>
            <person name="Dujardin J.C."/>
            <person name="Berriman M."/>
        </authorList>
    </citation>
    <scope>NUCLEOTIDE SEQUENCE [LARGE SCALE GENOMIC DNA]</scope>
    <source>
        <strain evidence="2 4">BPK282A1</strain>
    </source>
</reference>
<reference evidence="2" key="2">
    <citation type="submission" date="2011-01" db="EMBL/GenBank/DDBJ databases">
        <authorList>
            <person name="Zhao B.P."/>
            <person name="Ren Z.A."/>
            <person name="Li C.D."/>
        </authorList>
    </citation>
    <scope>NUCLEOTIDE SEQUENCE</scope>
    <source>
        <strain evidence="2">BPK282A1</strain>
    </source>
</reference>
<dbReference type="EMBL" id="FR799621">
    <property type="protein sequence ID" value="CBZ37704.1"/>
    <property type="molecule type" value="Genomic_DNA"/>
</dbReference>
<organism evidence="1 5">
    <name type="scientific">Leishmania donovani</name>
    <dbReference type="NCBI Taxonomy" id="5661"/>
    <lineage>
        <taxon>Eukaryota</taxon>
        <taxon>Discoba</taxon>
        <taxon>Euglenozoa</taxon>
        <taxon>Kinetoplastea</taxon>
        <taxon>Metakinetoplastina</taxon>
        <taxon>Trypanosomatida</taxon>
        <taxon>Trypanosomatidae</taxon>
        <taxon>Leishmaniinae</taxon>
        <taxon>Leishmania</taxon>
    </lineage>
</organism>
<evidence type="ECO:0000313" key="1">
    <source>
        <dbReference type="EMBL" id="AYU82582.1"/>
    </source>
</evidence>
<reference evidence="6" key="6">
    <citation type="submission" date="2019-02" db="EMBL/GenBank/DDBJ databases">
        <title>FDA dAtabase for Regulatory Grade micrObial Sequences (FDA-ARGOS): Supporting development and validation of Infectious Disease Dx tests.</title>
        <authorList>
            <person name="Duncan R."/>
            <person name="Fisher C."/>
            <person name="Tallon L."/>
            <person name="Sadzewicz L."/>
            <person name="Sengamalay N."/>
            <person name="Ott S."/>
            <person name="Godinez A."/>
            <person name="Nagaraj S."/>
            <person name="Vavikolanu K."/>
            <person name="Nadendla S."/>
            <person name="Aluvathingal J."/>
            <person name="Sichtig H."/>
        </authorList>
    </citation>
    <scope>NUCLEOTIDE SEQUENCE [LARGE SCALE GENOMIC DNA]</scope>
    <source>
        <strain evidence="6">FDAARGOS_361</strain>
    </source>
</reference>
<dbReference type="OMA" id="YAKWNNF"/>
<dbReference type="Proteomes" id="UP000008980">
    <property type="component" value="Chromosome 34"/>
</dbReference>
<gene>
    <name evidence="3" type="ORF">CGC21_26430</name>
    <name evidence="2" type="ORF">LDBPK_342270</name>
    <name evidence="1" type="ORF">LdCL_340030400</name>
</gene>
<dbReference type="EMBL" id="RHLC01000004">
    <property type="protein sequence ID" value="TPP40132.1"/>
    <property type="molecule type" value="Genomic_DNA"/>
</dbReference>
<dbReference type="KEGG" id="ldo:LDBPK_342270"/>
<dbReference type="RefSeq" id="XP_003864386.1">
    <property type="nucleotide sequence ID" value="XM_003864338.1"/>
</dbReference>
<dbReference type="VEuPathDB" id="TriTrypDB:LdBPK_342270.1"/>